<evidence type="ECO:0000313" key="2">
    <source>
        <dbReference type="Proteomes" id="UP000886998"/>
    </source>
</evidence>
<protein>
    <submittedName>
        <fullName evidence="1">Uncharacterized protein</fullName>
    </submittedName>
</protein>
<name>A0A8X6YJY8_9ARAC</name>
<dbReference type="EMBL" id="BMAV01020681">
    <property type="protein sequence ID" value="GFY74321.1"/>
    <property type="molecule type" value="Genomic_DNA"/>
</dbReference>
<organism evidence="1 2">
    <name type="scientific">Trichonephila inaurata madagascariensis</name>
    <dbReference type="NCBI Taxonomy" id="2747483"/>
    <lineage>
        <taxon>Eukaryota</taxon>
        <taxon>Metazoa</taxon>
        <taxon>Ecdysozoa</taxon>
        <taxon>Arthropoda</taxon>
        <taxon>Chelicerata</taxon>
        <taxon>Arachnida</taxon>
        <taxon>Araneae</taxon>
        <taxon>Araneomorphae</taxon>
        <taxon>Entelegynae</taxon>
        <taxon>Araneoidea</taxon>
        <taxon>Nephilidae</taxon>
        <taxon>Trichonephila</taxon>
        <taxon>Trichonephila inaurata</taxon>
    </lineage>
</organism>
<accession>A0A8X6YJY8</accession>
<proteinExistence type="predicted"/>
<sequence length="103" mass="11553">MLPKVLLEHIHFNDVLKSHTSQQEDHPILLKQMASKVVKHIRPEVLTIFTDSSNFEGGRAGSGIFISNYEEENKFSTPKPNFCSAFISGIIAAVTTKICNFVY</sequence>
<evidence type="ECO:0000313" key="1">
    <source>
        <dbReference type="EMBL" id="GFY74321.1"/>
    </source>
</evidence>
<comment type="caution">
    <text evidence="1">The sequence shown here is derived from an EMBL/GenBank/DDBJ whole genome shotgun (WGS) entry which is preliminary data.</text>
</comment>
<dbReference type="Proteomes" id="UP000886998">
    <property type="component" value="Unassembled WGS sequence"/>
</dbReference>
<keyword evidence="2" id="KW-1185">Reference proteome</keyword>
<gene>
    <name evidence="1" type="ORF">TNIN_319941</name>
</gene>
<dbReference type="OrthoDB" id="10518412at2759"/>
<dbReference type="AlphaFoldDB" id="A0A8X6YJY8"/>
<reference evidence="1" key="1">
    <citation type="submission" date="2020-08" db="EMBL/GenBank/DDBJ databases">
        <title>Multicomponent nature underlies the extraordinary mechanical properties of spider dragline silk.</title>
        <authorList>
            <person name="Kono N."/>
            <person name="Nakamura H."/>
            <person name="Mori M."/>
            <person name="Yoshida Y."/>
            <person name="Ohtoshi R."/>
            <person name="Malay A.D."/>
            <person name="Moran D.A.P."/>
            <person name="Tomita M."/>
            <person name="Numata K."/>
            <person name="Arakawa K."/>
        </authorList>
    </citation>
    <scope>NUCLEOTIDE SEQUENCE</scope>
</reference>